<dbReference type="EMBL" id="JARKHS020025398">
    <property type="protein sequence ID" value="KAK8767510.1"/>
    <property type="molecule type" value="Genomic_DNA"/>
</dbReference>
<name>A0AAQ4DYH0_AMBAM</name>
<sequence length="139" mass="14009">MDNLKTVLEGLSALNGKDSSSGGAGAESLDLSKLAPLVLQGLPSLLGSQGGGSQANVLSLLSTLMGSQQGGQGGLEKVFSQALKTVFSPGQSGNDGTKDGLESALSGAFESLLKAGLKDDSPSQETPKDTKKSKSRTEL</sequence>
<keyword evidence="3" id="KW-1185">Reference proteome</keyword>
<accession>A0AAQ4DYH0</accession>
<dbReference type="AlphaFoldDB" id="A0AAQ4DYH0"/>
<feature type="region of interest" description="Disordered" evidence="1">
    <location>
        <begin position="114"/>
        <end position="139"/>
    </location>
</feature>
<comment type="caution">
    <text evidence="2">The sequence shown here is derived from an EMBL/GenBank/DDBJ whole genome shotgun (WGS) entry which is preliminary data.</text>
</comment>
<evidence type="ECO:0000313" key="3">
    <source>
        <dbReference type="Proteomes" id="UP001321473"/>
    </source>
</evidence>
<organism evidence="2 3">
    <name type="scientific">Amblyomma americanum</name>
    <name type="common">Lone star tick</name>
    <dbReference type="NCBI Taxonomy" id="6943"/>
    <lineage>
        <taxon>Eukaryota</taxon>
        <taxon>Metazoa</taxon>
        <taxon>Ecdysozoa</taxon>
        <taxon>Arthropoda</taxon>
        <taxon>Chelicerata</taxon>
        <taxon>Arachnida</taxon>
        <taxon>Acari</taxon>
        <taxon>Parasitiformes</taxon>
        <taxon>Ixodida</taxon>
        <taxon>Ixodoidea</taxon>
        <taxon>Ixodidae</taxon>
        <taxon>Amblyomminae</taxon>
        <taxon>Amblyomma</taxon>
    </lineage>
</organism>
<gene>
    <name evidence="2" type="ORF">V5799_005715</name>
</gene>
<proteinExistence type="predicted"/>
<evidence type="ECO:0000256" key="1">
    <source>
        <dbReference type="SAM" id="MobiDB-lite"/>
    </source>
</evidence>
<evidence type="ECO:0000313" key="2">
    <source>
        <dbReference type="EMBL" id="KAK8767510.1"/>
    </source>
</evidence>
<protein>
    <submittedName>
        <fullName evidence="2">Uncharacterized protein</fullName>
    </submittedName>
</protein>
<feature type="compositionally biased region" description="Basic and acidic residues" evidence="1">
    <location>
        <begin position="116"/>
        <end position="139"/>
    </location>
</feature>
<reference evidence="2 3" key="1">
    <citation type="journal article" date="2023" name="Arcadia Sci">
        <title>De novo assembly of a long-read Amblyomma americanum tick genome.</title>
        <authorList>
            <person name="Chou S."/>
            <person name="Poskanzer K.E."/>
            <person name="Rollins M."/>
            <person name="Thuy-Boun P.S."/>
        </authorList>
    </citation>
    <scope>NUCLEOTIDE SEQUENCE [LARGE SCALE GENOMIC DNA]</scope>
    <source>
        <strain evidence="2">F_SG_1</strain>
        <tissue evidence="2">Salivary glands</tissue>
    </source>
</reference>
<dbReference type="Proteomes" id="UP001321473">
    <property type="component" value="Unassembled WGS sequence"/>
</dbReference>